<dbReference type="EMBL" id="NCQP01000001">
    <property type="protein sequence ID" value="OWJ55439.1"/>
    <property type="molecule type" value="Genomic_DNA"/>
</dbReference>
<reference evidence="2 4" key="2">
    <citation type="submission" date="2017-05" db="EMBL/GenBank/DDBJ databases">
        <title>The draft genome of the hyperthermophilic archaeon 'Pyrodictium delaneyi strain Hulk', an iron and nitrate reducer, reveals the capacity for sulfate reduction.</title>
        <authorList>
            <person name="Demey L.M."/>
            <person name="Miller C."/>
            <person name="Manzella M."/>
            <person name="Reguera G."/>
            <person name="Kashefi K."/>
        </authorList>
    </citation>
    <scope>NUCLEOTIDE SEQUENCE [LARGE SCALE GENOMIC DNA]</scope>
    <source>
        <strain evidence="2 4">Hulk</strain>
    </source>
</reference>
<evidence type="ECO:0008006" key="5">
    <source>
        <dbReference type="Google" id="ProtNLM"/>
    </source>
</evidence>
<sequence length="347" mass="38507">MVAKITLVFVDGRVVSSDTSSWEFIDSGGEADIYELKIGNQRYIAKVFTEKQTQLAKPIERIAEILRRLVRLRRRCGPALPRSLVSRGLPLAVGALGEQAVLVFRSVEGFTTIADIVNDEEKLHDYLLMINDGERAAMALDVLKALACLEAADIVHVDVTTSNAALGIVDGRRWVYLFDIEAAAVMSEPDYPLIVIPARDAHYMPVDLLADLGIELRSPDPGELPIPLLPSKLPHNILSWVAWTPTWYGLQLVAHVYAGLSPFQGLPAVSASYWRDVVEIEREKGYPGGWPPQAMVDLGFLDNGEFRELRQLWGRLGDEVVAAFYHVFVVDVAEKRNMPSYTLSAIV</sequence>
<dbReference type="STRING" id="1273541.Pyrde_0903"/>
<dbReference type="GeneID" id="26099241"/>
<keyword evidence="4" id="KW-1185">Reference proteome</keyword>
<evidence type="ECO:0000313" key="3">
    <source>
        <dbReference type="Proteomes" id="UP000058613"/>
    </source>
</evidence>
<evidence type="ECO:0000313" key="2">
    <source>
        <dbReference type="EMBL" id="OWJ55439.1"/>
    </source>
</evidence>
<dbReference type="EMBL" id="CP013011">
    <property type="protein sequence ID" value="ALL00951.1"/>
    <property type="molecule type" value="Genomic_DNA"/>
</dbReference>
<dbReference type="AlphaFoldDB" id="A0A0P0N3I1"/>
<dbReference type="RefSeq" id="WP_055408612.1">
    <property type="nucleotide sequence ID" value="NZ_CP013011.1"/>
</dbReference>
<name>A0A0P0N3I1_9CREN</name>
<dbReference type="OrthoDB" id="14976at2157"/>
<gene>
    <name evidence="2" type="ORF">Pdsh_01135</name>
    <name evidence="1" type="ORF">Pyrde_0903</name>
</gene>
<accession>A0A0P0N3I1</accession>
<dbReference type="KEGG" id="pdl:Pyrde_0903"/>
<proteinExistence type="predicted"/>
<evidence type="ECO:0000313" key="1">
    <source>
        <dbReference type="EMBL" id="ALL00951.1"/>
    </source>
</evidence>
<evidence type="ECO:0000313" key="4">
    <source>
        <dbReference type="Proteomes" id="UP000196694"/>
    </source>
</evidence>
<protein>
    <recommendedName>
        <fullName evidence="5">Protein kinase domain-containing protein</fullName>
    </recommendedName>
</protein>
<dbReference type="InterPro" id="IPR011009">
    <property type="entry name" value="Kinase-like_dom_sf"/>
</dbReference>
<dbReference type="Proteomes" id="UP000058613">
    <property type="component" value="Chromosome"/>
</dbReference>
<reference evidence="1 3" key="1">
    <citation type="submission" date="2015-10" db="EMBL/GenBank/DDBJ databases">
        <title>Complete genome sequence of hyperthermophilic archaeon Pyrodictium delaneyi Su06.</title>
        <authorList>
            <person name="Jung J.-H."/>
            <person name="Lin J."/>
            <person name="Holden J.F."/>
            <person name="Park C.-S."/>
        </authorList>
    </citation>
    <scope>NUCLEOTIDE SEQUENCE [LARGE SCALE GENOMIC DNA]</scope>
    <source>
        <strain evidence="1 3">Su06</strain>
    </source>
</reference>
<dbReference type="Proteomes" id="UP000196694">
    <property type="component" value="Unassembled WGS sequence"/>
</dbReference>
<dbReference type="SUPFAM" id="SSF56112">
    <property type="entry name" value="Protein kinase-like (PK-like)"/>
    <property type="match status" value="1"/>
</dbReference>
<organism evidence="1 3">
    <name type="scientific">Pyrodictium delaneyi</name>
    <dbReference type="NCBI Taxonomy" id="1273541"/>
    <lineage>
        <taxon>Archaea</taxon>
        <taxon>Thermoproteota</taxon>
        <taxon>Thermoprotei</taxon>
        <taxon>Desulfurococcales</taxon>
        <taxon>Pyrodictiaceae</taxon>
        <taxon>Pyrodictium</taxon>
    </lineage>
</organism>